<dbReference type="Gene3D" id="3.40.33.10">
    <property type="entry name" value="CAP"/>
    <property type="match status" value="1"/>
</dbReference>
<dbReference type="Pfam" id="PF00188">
    <property type="entry name" value="CAP"/>
    <property type="match status" value="1"/>
</dbReference>
<keyword evidence="5" id="KW-1185">Reference proteome</keyword>
<protein>
    <recommendedName>
        <fullName evidence="3">SCP domain-containing protein</fullName>
    </recommendedName>
</protein>
<feature type="domain" description="SCP" evidence="3">
    <location>
        <begin position="136"/>
        <end position="277"/>
    </location>
</feature>
<gene>
    <name evidence="4" type="ORF">DERP_011573</name>
</gene>
<feature type="signal peptide" evidence="2">
    <location>
        <begin position="1"/>
        <end position="22"/>
    </location>
</feature>
<evidence type="ECO:0000313" key="5">
    <source>
        <dbReference type="Proteomes" id="UP000887458"/>
    </source>
</evidence>
<keyword evidence="2" id="KW-0732">Signal</keyword>
<dbReference type="SUPFAM" id="SSF55797">
    <property type="entry name" value="PR-1-like"/>
    <property type="match status" value="1"/>
</dbReference>
<dbReference type="InterPro" id="IPR014044">
    <property type="entry name" value="CAP_dom"/>
</dbReference>
<name>A0ABQ8JCU5_DERPT</name>
<dbReference type="EMBL" id="NJHN03000053">
    <property type="protein sequence ID" value="KAH9420237.1"/>
    <property type="molecule type" value="Genomic_DNA"/>
</dbReference>
<comment type="caution">
    <text evidence="4">The sequence shown here is derived from an EMBL/GenBank/DDBJ whole genome shotgun (WGS) entry which is preliminary data.</text>
</comment>
<dbReference type="PANTHER" id="PTHR10334">
    <property type="entry name" value="CYSTEINE-RICH SECRETORY PROTEIN-RELATED"/>
    <property type="match status" value="1"/>
</dbReference>
<reference evidence="4 5" key="1">
    <citation type="journal article" date="2018" name="J. Allergy Clin. Immunol.">
        <title>High-quality assembly of Dermatophagoides pteronyssinus genome and transcriptome reveals a wide range of novel allergens.</title>
        <authorList>
            <person name="Liu X.Y."/>
            <person name="Yang K.Y."/>
            <person name="Wang M.Q."/>
            <person name="Kwok J.S."/>
            <person name="Zeng X."/>
            <person name="Yang Z."/>
            <person name="Xiao X.J."/>
            <person name="Lau C.P."/>
            <person name="Li Y."/>
            <person name="Huang Z.M."/>
            <person name="Ba J.G."/>
            <person name="Yim A.K."/>
            <person name="Ouyang C.Y."/>
            <person name="Ngai S.M."/>
            <person name="Chan T.F."/>
            <person name="Leung E.L."/>
            <person name="Liu L."/>
            <person name="Liu Z.G."/>
            <person name="Tsui S.K."/>
        </authorList>
    </citation>
    <scope>NUCLEOTIDE SEQUENCE [LARGE SCALE GENOMIC DNA]</scope>
    <source>
        <strain evidence="4">Derp</strain>
    </source>
</reference>
<organism evidence="4 5">
    <name type="scientific">Dermatophagoides pteronyssinus</name>
    <name type="common">European house dust mite</name>
    <dbReference type="NCBI Taxonomy" id="6956"/>
    <lineage>
        <taxon>Eukaryota</taxon>
        <taxon>Metazoa</taxon>
        <taxon>Ecdysozoa</taxon>
        <taxon>Arthropoda</taxon>
        <taxon>Chelicerata</taxon>
        <taxon>Arachnida</taxon>
        <taxon>Acari</taxon>
        <taxon>Acariformes</taxon>
        <taxon>Sarcoptiformes</taxon>
        <taxon>Astigmata</taxon>
        <taxon>Psoroptidia</taxon>
        <taxon>Analgoidea</taxon>
        <taxon>Pyroglyphidae</taxon>
        <taxon>Dermatophagoidinae</taxon>
        <taxon>Dermatophagoides</taxon>
    </lineage>
</organism>
<feature type="region of interest" description="Disordered" evidence="1">
    <location>
        <begin position="289"/>
        <end position="317"/>
    </location>
</feature>
<dbReference type="Proteomes" id="UP000887458">
    <property type="component" value="Unassembled WGS sequence"/>
</dbReference>
<sequence length="357" mass="41069">MASIKILIMVLAIFVANTNVLAKKPNPLPTIPPNSSILNRVRPKLPVSTTPKLVLPTRSPTTSYVPVVSTSESPDLLPVSESKSAQSAPSISIQSPPLPSSDQTKLVLTEDKSIILDRFMGPYKGRRNIRIIYDQDFQYRCLDAMNRKRLWHENTPPLVLGDNFTQYTLDRAWSILGDIAEGKRDIVKGHYPFGESFFWYYDPNRYRSIEEAINTWYEEERHYDYDDPRFSARTGGFTQLVWRGSREATCVKIEFETPQNYKTLVVANFWPAGNVKGEFPSNVMPVRRKRPDMIEPPSNKVQRPWPRPPYRPTTEPPSYPTHPLFNHDIHEIPQSVIKNQHVEQDSHKIVEETLKNI</sequence>
<dbReference type="SMART" id="SM00198">
    <property type="entry name" value="SCP"/>
    <property type="match status" value="1"/>
</dbReference>
<feature type="compositionally biased region" description="Pro residues" evidence="1">
    <location>
        <begin position="305"/>
        <end position="317"/>
    </location>
</feature>
<accession>A0ABQ8JCU5</accession>
<evidence type="ECO:0000256" key="1">
    <source>
        <dbReference type="SAM" id="MobiDB-lite"/>
    </source>
</evidence>
<feature type="chain" id="PRO_5045357686" description="SCP domain-containing protein" evidence="2">
    <location>
        <begin position="23"/>
        <end position="357"/>
    </location>
</feature>
<dbReference type="InterPro" id="IPR035940">
    <property type="entry name" value="CAP_sf"/>
</dbReference>
<dbReference type="PRINTS" id="PR00837">
    <property type="entry name" value="V5TPXLIKE"/>
</dbReference>
<dbReference type="InterPro" id="IPR001283">
    <property type="entry name" value="CRISP-related"/>
</dbReference>
<reference evidence="4 5" key="2">
    <citation type="journal article" date="2022" name="Mol. Biol. Evol.">
        <title>Comparative Genomics Reveals Insights into the Divergent Evolution of Astigmatic Mites and Household Pest Adaptations.</title>
        <authorList>
            <person name="Xiong Q."/>
            <person name="Wan A.T."/>
            <person name="Liu X."/>
            <person name="Fung C.S."/>
            <person name="Xiao X."/>
            <person name="Malainual N."/>
            <person name="Hou J."/>
            <person name="Wang L."/>
            <person name="Wang M."/>
            <person name="Yang K.Y."/>
            <person name="Cui Y."/>
            <person name="Leung E.L."/>
            <person name="Nong W."/>
            <person name="Shin S.K."/>
            <person name="Au S.W."/>
            <person name="Jeong K.Y."/>
            <person name="Chew F.T."/>
            <person name="Hui J.H."/>
            <person name="Leung T.F."/>
            <person name="Tungtrongchitr A."/>
            <person name="Zhong N."/>
            <person name="Liu Z."/>
            <person name="Tsui S.K."/>
        </authorList>
    </citation>
    <scope>NUCLEOTIDE SEQUENCE [LARGE SCALE GENOMIC DNA]</scope>
    <source>
        <strain evidence="4">Derp</strain>
    </source>
</reference>
<evidence type="ECO:0000256" key="2">
    <source>
        <dbReference type="SAM" id="SignalP"/>
    </source>
</evidence>
<evidence type="ECO:0000313" key="4">
    <source>
        <dbReference type="EMBL" id="KAH9420237.1"/>
    </source>
</evidence>
<evidence type="ECO:0000259" key="3">
    <source>
        <dbReference type="SMART" id="SM00198"/>
    </source>
</evidence>
<proteinExistence type="predicted"/>